<dbReference type="SUPFAM" id="SSF56349">
    <property type="entry name" value="DNA breaking-rejoining enzymes"/>
    <property type="match status" value="1"/>
</dbReference>
<dbReference type="AlphaFoldDB" id="A0A2G1W879"/>
<feature type="region of interest" description="Disordered" evidence="2">
    <location>
        <begin position="314"/>
        <end position="341"/>
    </location>
</feature>
<dbReference type="GO" id="GO:0015074">
    <property type="term" value="P:DNA integration"/>
    <property type="evidence" value="ECO:0007669"/>
    <property type="project" value="InterPro"/>
</dbReference>
<keyword evidence="1" id="KW-0233">DNA recombination</keyword>
<dbReference type="InterPro" id="IPR002104">
    <property type="entry name" value="Integrase_catalytic"/>
</dbReference>
<dbReference type="PROSITE" id="PS51898">
    <property type="entry name" value="TYR_RECOMBINASE"/>
    <property type="match status" value="1"/>
</dbReference>
<dbReference type="GO" id="GO:0003677">
    <property type="term" value="F:DNA binding"/>
    <property type="evidence" value="ECO:0007669"/>
    <property type="project" value="InterPro"/>
</dbReference>
<organism evidence="4 5">
    <name type="scientific">Rhodopirellula bahusiensis</name>
    <dbReference type="NCBI Taxonomy" id="2014065"/>
    <lineage>
        <taxon>Bacteria</taxon>
        <taxon>Pseudomonadati</taxon>
        <taxon>Planctomycetota</taxon>
        <taxon>Planctomycetia</taxon>
        <taxon>Pirellulales</taxon>
        <taxon>Pirellulaceae</taxon>
        <taxon>Rhodopirellula</taxon>
    </lineage>
</organism>
<feature type="domain" description="Tyr recombinase" evidence="3">
    <location>
        <begin position="206"/>
        <end position="414"/>
    </location>
</feature>
<proteinExistence type="predicted"/>
<keyword evidence="5" id="KW-1185">Reference proteome</keyword>
<dbReference type="Gene3D" id="1.10.443.10">
    <property type="entry name" value="Intergrase catalytic core"/>
    <property type="match status" value="1"/>
</dbReference>
<protein>
    <submittedName>
        <fullName evidence="4">Integrase</fullName>
    </submittedName>
</protein>
<dbReference type="Pfam" id="PF00589">
    <property type="entry name" value="Phage_integrase"/>
    <property type="match status" value="1"/>
</dbReference>
<feature type="compositionally biased region" description="Basic residues" evidence="2">
    <location>
        <begin position="328"/>
        <end position="337"/>
    </location>
</feature>
<gene>
    <name evidence="4" type="ORF">CEE69_11405</name>
</gene>
<dbReference type="EMBL" id="NIZW01000008">
    <property type="protein sequence ID" value="PHQ35030.1"/>
    <property type="molecule type" value="Genomic_DNA"/>
</dbReference>
<dbReference type="InterPro" id="IPR011010">
    <property type="entry name" value="DNA_brk_join_enz"/>
</dbReference>
<dbReference type="GO" id="GO:0006310">
    <property type="term" value="P:DNA recombination"/>
    <property type="evidence" value="ECO:0007669"/>
    <property type="project" value="UniProtKB-KW"/>
</dbReference>
<evidence type="ECO:0000313" key="4">
    <source>
        <dbReference type="EMBL" id="PHQ35030.1"/>
    </source>
</evidence>
<name>A0A2G1W879_9BACT</name>
<dbReference type="Proteomes" id="UP000225740">
    <property type="component" value="Unassembled WGS sequence"/>
</dbReference>
<dbReference type="OrthoDB" id="254233at2"/>
<dbReference type="RefSeq" id="WP_099260802.1">
    <property type="nucleotide sequence ID" value="NZ_NIZW01000008.1"/>
</dbReference>
<accession>A0A2G1W879</accession>
<evidence type="ECO:0000259" key="3">
    <source>
        <dbReference type="PROSITE" id="PS51898"/>
    </source>
</evidence>
<comment type="caution">
    <text evidence="4">The sequence shown here is derived from an EMBL/GenBank/DDBJ whole genome shotgun (WGS) entry which is preliminary data.</text>
</comment>
<evidence type="ECO:0000256" key="1">
    <source>
        <dbReference type="ARBA" id="ARBA00023172"/>
    </source>
</evidence>
<dbReference type="InterPro" id="IPR050090">
    <property type="entry name" value="Tyrosine_recombinase_XerCD"/>
</dbReference>
<dbReference type="GeneID" id="90608758"/>
<dbReference type="PANTHER" id="PTHR30349">
    <property type="entry name" value="PHAGE INTEGRASE-RELATED"/>
    <property type="match status" value="1"/>
</dbReference>
<dbReference type="PANTHER" id="PTHR30349:SF64">
    <property type="entry name" value="PROPHAGE INTEGRASE INTD-RELATED"/>
    <property type="match status" value="1"/>
</dbReference>
<sequence length="417" mass="47252">MPRLFHRPPKYCLHKGTMQATVSLHGERIYLGPHGSPKSHAEYQKVLLRWQSERDAVQVEEPSKDSVQKELSGITAATLRKKRFAGSPITINELALVFRRHARQYYQKNGKITREATLIDDVIRILRKHHATEFLDDFGPVALDALREKMISDLDWSRKHINKQVGRLVRMFKWAAGKELVDPGVPLSLNSLAGLKKGRCAARESPGVKCVDDSIVELTLPNLPGIVADMVRLQRLTGTRPGEVCSLRPCDVDRSGDVWVYTPSEHKTEHHEKERVIAIGPKAQVLLEPYLERRANSFCFSPAESEERRRAKAAAARTTPLSCGNRRGTNRRKTPKRTPRDRYFTDSYRRAIHRACDKLKIEKSAPNRLRHTSATQVRREFGIEAAQVVCGHESAEVTQIYAERDLELAKKVARAVG</sequence>
<reference evidence="4 5" key="1">
    <citation type="submission" date="2017-06" db="EMBL/GenBank/DDBJ databases">
        <title>Description of Rhodopirellula bahusiensis sp. nov.</title>
        <authorList>
            <person name="Kizina J."/>
            <person name="Harder J."/>
        </authorList>
    </citation>
    <scope>NUCLEOTIDE SEQUENCE [LARGE SCALE GENOMIC DNA]</scope>
    <source>
        <strain evidence="4 5">SWK21</strain>
    </source>
</reference>
<dbReference type="InterPro" id="IPR013762">
    <property type="entry name" value="Integrase-like_cat_sf"/>
</dbReference>
<dbReference type="CDD" id="cd00397">
    <property type="entry name" value="DNA_BRE_C"/>
    <property type="match status" value="1"/>
</dbReference>
<evidence type="ECO:0000313" key="5">
    <source>
        <dbReference type="Proteomes" id="UP000225740"/>
    </source>
</evidence>
<evidence type="ECO:0000256" key="2">
    <source>
        <dbReference type="SAM" id="MobiDB-lite"/>
    </source>
</evidence>